<dbReference type="PROSITE" id="PS50206">
    <property type="entry name" value="RHODANESE_3"/>
    <property type="match status" value="1"/>
</dbReference>
<evidence type="ECO:0000256" key="3">
    <source>
        <dbReference type="SAM" id="MobiDB-lite"/>
    </source>
</evidence>
<feature type="domain" description="Rhodanese" evidence="4">
    <location>
        <begin position="238"/>
        <end position="338"/>
    </location>
</feature>
<dbReference type="Gene3D" id="3.40.250.10">
    <property type="entry name" value="Rhodanese-like domain"/>
    <property type="match status" value="1"/>
</dbReference>
<dbReference type="InterPro" id="IPR001763">
    <property type="entry name" value="Rhodanese-like_dom"/>
</dbReference>
<dbReference type="Proteomes" id="UP001165060">
    <property type="component" value="Unassembled WGS sequence"/>
</dbReference>
<evidence type="ECO:0000256" key="1">
    <source>
        <dbReference type="ARBA" id="ARBA00009054"/>
    </source>
</evidence>
<name>A0ABQ6NA58_9STRA</name>
<reference evidence="5 6" key="1">
    <citation type="journal article" date="2023" name="Commun. Biol.">
        <title>Genome analysis of Parmales, the sister group of diatoms, reveals the evolutionary specialization of diatoms from phago-mixotrophs to photoautotrophs.</title>
        <authorList>
            <person name="Ban H."/>
            <person name="Sato S."/>
            <person name="Yoshikawa S."/>
            <person name="Yamada K."/>
            <person name="Nakamura Y."/>
            <person name="Ichinomiya M."/>
            <person name="Sato N."/>
            <person name="Blanc-Mathieu R."/>
            <person name="Endo H."/>
            <person name="Kuwata A."/>
            <person name="Ogata H."/>
        </authorList>
    </citation>
    <scope>NUCLEOTIDE SEQUENCE [LARGE SCALE GENOMIC DNA]</scope>
</reference>
<dbReference type="SUPFAM" id="SSF52821">
    <property type="entry name" value="Rhodanese/Cell cycle control phosphatase"/>
    <property type="match status" value="1"/>
</dbReference>
<proteinExistence type="inferred from homology"/>
<gene>
    <name evidence="5" type="ORF">TeGR_g721</name>
</gene>
<feature type="compositionally biased region" description="Basic and acidic residues" evidence="3">
    <location>
        <begin position="251"/>
        <end position="263"/>
    </location>
</feature>
<feature type="region of interest" description="Disordered" evidence="3">
    <location>
        <begin position="251"/>
        <end position="271"/>
    </location>
</feature>
<evidence type="ECO:0000256" key="2">
    <source>
        <dbReference type="ARBA" id="ARBA00023186"/>
    </source>
</evidence>
<evidence type="ECO:0000259" key="4">
    <source>
        <dbReference type="PROSITE" id="PS50206"/>
    </source>
</evidence>
<keyword evidence="2" id="KW-0143">Chaperone</keyword>
<dbReference type="InterPro" id="IPR000740">
    <property type="entry name" value="GrpE"/>
</dbReference>
<dbReference type="SUPFAM" id="SSF51064">
    <property type="entry name" value="Head domain of nucleotide exchange factor GrpE"/>
    <property type="match status" value="1"/>
</dbReference>
<dbReference type="EMBL" id="BRYB01006219">
    <property type="protein sequence ID" value="GMI52306.1"/>
    <property type="molecule type" value="Genomic_DNA"/>
</dbReference>
<protein>
    <recommendedName>
        <fullName evidence="4">Rhodanese domain-containing protein</fullName>
    </recommendedName>
</protein>
<sequence>MAGFSLQRGTSASRGPIFLLKFQGRSLAIPDTLPVGLLLGSLLLLPPLLLSLRSSSSLRSRFASLSASAASSRSQLSEAAELSARLRKDALAAGAAAERRLLKSLLPTLDALALAGGAEGSRADLKRGVELTGDGLRAALEKHGLREVAAEPGMRMDPAVHEAVMMRAGGRSMEIAEVLRGGYVQGEGGEGKVVRAAQVAVFDGRGEEKGGGPASPPEHKRKKGVSSPEELRAFVAAAGADLVVVDARNPDFEREPGDAESSEKAPLAGASKGYRPGAYNLPYDRANERMDLGLLPERCGLDTPIISHCGGGGRGRKARDFLRASGYTNVLNGGGPEDAECWREFGDK</sequence>
<comment type="caution">
    <text evidence="5">The sequence shown here is derived from an EMBL/GenBank/DDBJ whole genome shotgun (WGS) entry which is preliminary data.</text>
</comment>
<dbReference type="CDD" id="cd00158">
    <property type="entry name" value="RHOD"/>
    <property type="match status" value="1"/>
</dbReference>
<dbReference type="InterPro" id="IPR013805">
    <property type="entry name" value="GrpE_CC"/>
</dbReference>
<comment type="similarity">
    <text evidence="1">Belongs to the GrpE family.</text>
</comment>
<dbReference type="SUPFAM" id="SSF58014">
    <property type="entry name" value="Coiled-coil domain of nucleotide exchange factor GrpE"/>
    <property type="match status" value="1"/>
</dbReference>
<feature type="region of interest" description="Disordered" evidence="3">
    <location>
        <begin position="204"/>
        <end position="228"/>
    </location>
</feature>
<evidence type="ECO:0000313" key="6">
    <source>
        <dbReference type="Proteomes" id="UP001165060"/>
    </source>
</evidence>
<keyword evidence="6" id="KW-1185">Reference proteome</keyword>
<dbReference type="Gene3D" id="2.30.22.10">
    <property type="entry name" value="Head domain of nucleotide exchange factor GrpE"/>
    <property type="match status" value="1"/>
</dbReference>
<organism evidence="5 6">
    <name type="scientific">Tetraparma gracilis</name>
    <dbReference type="NCBI Taxonomy" id="2962635"/>
    <lineage>
        <taxon>Eukaryota</taxon>
        <taxon>Sar</taxon>
        <taxon>Stramenopiles</taxon>
        <taxon>Ochrophyta</taxon>
        <taxon>Bolidophyceae</taxon>
        <taxon>Parmales</taxon>
        <taxon>Triparmaceae</taxon>
        <taxon>Tetraparma</taxon>
    </lineage>
</organism>
<dbReference type="PRINTS" id="PR00773">
    <property type="entry name" value="GRPEPROTEIN"/>
</dbReference>
<dbReference type="Pfam" id="PF01025">
    <property type="entry name" value="GrpE"/>
    <property type="match status" value="1"/>
</dbReference>
<dbReference type="Pfam" id="PF00581">
    <property type="entry name" value="Rhodanese"/>
    <property type="match status" value="1"/>
</dbReference>
<dbReference type="InterPro" id="IPR009012">
    <property type="entry name" value="GrpE_head"/>
</dbReference>
<dbReference type="InterPro" id="IPR036873">
    <property type="entry name" value="Rhodanese-like_dom_sf"/>
</dbReference>
<dbReference type="SMART" id="SM00450">
    <property type="entry name" value="RHOD"/>
    <property type="match status" value="1"/>
</dbReference>
<accession>A0ABQ6NA58</accession>
<evidence type="ECO:0000313" key="5">
    <source>
        <dbReference type="EMBL" id="GMI52306.1"/>
    </source>
</evidence>